<dbReference type="Proteomes" id="UP000198546">
    <property type="component" value="Chromosome i"/>
</dbReference>
<sequence length="314" mass="34983">MNVEKSYEWFTGHFTHPLYTDEAAELGPFGNDTGADFFSEWEERGYALRSSTTVRYLLAKTVDGDVDAFLAEGEQGDIEELDEVLIAAGFTLLRLTRQIDSEGLSWTRAALSRARERYGSVEADIMLSDLARLVDPNTPIHPVVQELHAQRRSGRRRTPWLFTNVFPPEPEDAPGWKGAGSGEAPPAAGLAAPLGLVPPAVKALERAGQMLDHRLAPWGESIPETPWSKWADEHFGTQWMFELRLLPIPGRSRRLTIRKGNNEDWIASLTFDLDRWDALDPAKATVLVREAYEAAVRKWVAKAAVPPPPPLPPI</sequence>
<protein>
    <submittedName>
        <fullName evidence="1">Uncharacterized conserved protein YfeS, contains WGR domain</fullName>
    </submittedName>
</protein>
<evidence type="ECO:0000313" key="2">
    <source>
        <dbReference type="Proteomes" id="UP000198546"/>
    </source>
</evidence>
<organism evidence="1 2">
    <name type="scientific">Auraticoccus monumenti</name>
    <dbReference type="NCBI Taxonomy" id="675864"/>
    <lineage>
        <taxon>Bacteria</taxon>
        <taxon>Bacillati</taxon>
        <taxon>Actinomycetota</taxon>
        <taxon>Actinomycetes</taxon>
        <taxon>Propionibacteriales</taxon>
        <taxon>Propionibacteriaceae</taxon>
        <taxon>Auraticoccus</taxon>
    </lineage>
</organism>
<proteinExistence type="predicted"/>
<dbReference type="RefSeq" id="WP_090592965.1">
    <property type="nucleotide sequence ID" value="NZ_LT629688.1"/>
</dbReference>
<evidence type="ECO:0000313" key="1">
    <source>
        <dbReference type="EMBL" id="SDD91111.1"/>
    </source>
</evidence>
<name>A0A1G6YLD5_9ACTN</name>
<dbReference type="OrthoDB" id="5146838at2"/>
<reference evidence="1 2" key="1">
    <citation type="submission" date="2016-10" db="EMBL/GenBank/DDBJ databases">
        <authorList>
            <person name="de Groot N.N."/>
        </authorList>
    </citation>
    <scope>NUCLEOTIDE SEQUENCE [LARGE SCALE GENOMIC DNA]</scope>
    <source>
        <strain evidence="1 2">MON 2.2</strain>
    </source>
</reference>
<gene>
    <name evidence="1" type="ORF">SAMN04489747_2038</name>
</gene>
<accession>A0A1G6YLD5</accession>
<dbReference type="EMBL" id="LT629688">
    <property type="protein sequence ID" value="SDD91111.1"/>
    <property type="molecule type" value="Genomic_DNA"/>
</dbReference>
<dbReference type="AlphaFoldDB" id="A0A1G6YLD5"/>
<keyword evidence="2" id="KW-1185">Reference proteome</keyword>